<accession>A0A9P6IDK4</accession>
<reference evidence="4" key="1">
    <citation type="submission" date="2020-03" db="EMBL/GenBank/DDBJ databases">
        <authorList>
            <person name="He L."/>
        </authorList>
    </citation>
    <scope>NUCLEOTIDE SEQUENCE</scope>
    <source>
        <strain evidence="4">CkLH20</strain>
    </source>
</reference>
<dbReference type="AlphaFoldDB" id="A0A9P6IDK4"/>
<dbReference type="Pfam" id="PF17100">
    <property type="entry name" value="NACHT_N"/>
    <property type="match status" value="1"/>
</dbReference>
<dbReference type="EMBL" id="JAATWM020000004">
    <property type="protein sequence ID" value="KAF9880879.1"/>
    <property type="molecule type" value="Genomic_DNA"/>
</dbReference>
<evidence type="ECO:0000259" key="3">
    <source>
        <dbReference type="PROSITE" id="PS50837"/>
    </source>
</evidence>
<dbReference type="Pfam" id="PF24883">
    <property type="entry name" value="NPHP3_N"/>
    <property type="match status" value="1"/>
</dbReference>
<feature type="domain" description="NACHT" evidence="3">
    <location>
        <begin position="389"/>
        <end position="534"/>
    </location>
</feature>
<gene>
    <name evidence="4" type="ORF">CkaCkLH20_01921</name>
</gene>
<keyword evidence="1" id="KW-0677">Repeat</keyword>
<dbReference type="Proteomes" id="UP000781932">
    <property type="component" value="Unassembled WGS sequence"/>
</dbReference>
<evidence type="ECO:0000313" key="5">
    <source>
        <dbReference type="Proteomes" id="UP000781932"/>
    </source>
</evidence>
<dbReference type="PANTHER" id="PTHR10039">
    <property type="entry name" value="AMELOGENIN"/>
    <property type="match status" value="1"/>
</dbReference>
<dbReference type="GeneID" id="62157714"/>
<dbReference type="PROSITE" id="PS50837">
    <property type="entry name" value="NACHT"/>
    <property type="match status" value="1"/>
</dbReference>
<name>A0A9P6IDK4_9PEZI</name>
<dbReference type="InterPro" id="IPR056884">
    <property type="entry name" value="NPHP3-like_N"/>
</dbReference>
<feature type="region of interest" description="Disordered" evidence="2">
    <location>
        <begin position="98"/>
        <end position="125"/>
    </location>
</feature>
<dbReference type="InterPro" id="IPR031359">
    <property type="entry name" value="NACHT_N"/>
</dbReference>
<feature type="region of interest" description="Disordered" evidence="2">
    <location>
        <begin position="1"/>
        <end position="68"/>
    </location>
</feature>
<organism evidence="4 5">
    <name type="scientific">Colletotrichum karsti</name>
    <dbReference type="NCBI Taxonomy" id="1095194"/>
    <lineage>
        <taxon>Eukaryota</taxon>
        <taxon>Fungi</taxon>
        <taxon>Dikarya</taxon>
        <taxon>Ascomycota</taxon>
        <taxon>Pezizomycotina</taxon>
        <taxon>Sordariomycetes</taxon>
        <taxon>Hypocreomycetidae</taxon>
        <taxon>Glomerellales</taxon>
        <taxon>Glomerellaceae</taxon>
        <taxon>Colletotrichum</taxon>
        <taxon>Colletotrichum boninense species complex</taxon>
    </lineage>
</organism>
<keyword evidence="5" id="KW-1185">Reference proteome</keyword>
<dbReference type="InterPro" id="IPR007111">
    <property type="entry name" value="NACHT_NTPase"/>
</dbReference>
<proteinExistence type="predicted"/>
<dbReference type="OrthoDB" id="538223at2759"/>
<dbReference type="InterPro" id="IPR027417">
    <property type="entry name" value="P-loop_NTPase"/>
</dbReference>
<protein>
    <recommendedName>
        <fullName evidence="3">NACHT domain-containing protein</fullName>
    </recommendedName>
</protein>
<dbReference type="Gene3D" id="3.40.50.300">
    <property type="entry name" value="P-loop containing nucleotide triphosphate hydrolases"/>
    <property type="match status" value="1"/>
</dbReference>
<comment type="caution">
    <text evidence="4">The sequence shown here is derived from an EMBL/GenBank/DDBJ whole genome shotgun (WGS) entry which is preliminary data.</text>
</comment>
<dbReference type="RefSeq" id="XP_038750340.1">
    <property type="nucleotide sequence ID" value="XM_038884640.1"/>
</dbReference>
<feature type="compositionally biased region" description="Basic and acidic residues" evidence="2">
    <location>
        <begin position="13"/>
        <end position="22"/>
    </location>
</feature>
<sequence length="873" mass="98654">MGLRKRLRLAVGRSRDPPDERNVPTSSSTPRASPSPRPPSESRDEPQPPAAGPTSSPDAIPATEPKARLDAWNKAYDDLKSTDAKLVSEYERLLHQEAGAEDAPAQDTSSPQTEIDHAGHKRRRQQMENIAQTALDRTEKEARGTKRAEEVMGVVDLARELGAPVIQTFPQAALPWAGVCAALQLFKNPITESKAQRDGMVHVITRMKWYCELENQLSRKIDNGKESDSGLLNLLEDKIVTLYTALLTFLMRSVCSYFKNRILAGLRNALKLDQWEDSLKAIKKSEEDIYRDVEYQNLTEVNSNLKEILAFAKEKESEFFENVLSVMQAQLTLQLSQLDQQCLKDVLLQDPRIAKEEIEDVKGGLFEESCEWVFENDDFRKWHEEDESRALWIHGDPGKGKTMLLCGIINSIQHRLPQTDTLSYFFCQADQPNSNTFTAVLRGIVYDLARKRPDLIKHVREVYDVKGTKLFTDNGSWADLSKILTQMVSSLDQGTTYLLIDALDECQEDRDRLMKFIINKASEQPNLRWIVTSRNWSSIGSFFEKKETVRSLSLENNADLISLAVRGYISYQVNSLAHEKGYDDGFRAQVETQLLSKAEETYLWVALVCKALRDTEGDPFWAEEVLNEFPAGLDDLYSKMMNQVTQGKQADLCRQVLSCLALVHRPITFLEMVACIDLTPALRSKALSEERLASILKPIVNLCGSFLKIRNETVYFVHQSAKEYLNGPQAEAVFPKGASHAYYGIFHRSIMSLMTGLHRDMYRLETPGSLDSFGIHINDVKNPLNNALSALSYSCVYWVDHLEACVAGNDDQLNILVDGGGLETFLKTHFLYWLEALSLLRAMGEGITSSGRLLQIVRVSPSKLHANYYIHLR</sequence>
<evidence type="ECO:0000256" key="1">
    <source>
        <dbReference type="ARBA" id="ARBA00022737"/>
    </source>
</evidence>
<dbReference type="SUPFAM" id="SSF52540">
    <property type="entry name" value="P-loop containing nucleoside triphosphate hydrolases"/>
    <property type="match status" value="1"/>
</dbReference>
<dbReference type="PANTHER" id="PTHR10039:SF17">
    <property type="entry name" value="FUNGAL STAND N-TERMINAL GOODBYE DOMAIN-CONTAINING PROTEIN-RELATED"/>
    <property type="match status" value="1"/>
</dbReference>
<evidence type="ECO:0000313" key="4">
    <source>
        <dbReference type="EMBL" id="KAF9880879.1"/>
    </source>
</evidence>
<reference evidence="4" key="2">
    <citation type="submission" date="2020-11" db="EMBL/GenBank/DDBJ databases">
        <title>Whole genome sequencing of Colletotrichum sp.</title>
        <authorList>
            <person name="Li H."/>
        </authorList>
    </citation>
    <scope>NUCLEOTIDE SEQUENCE</scope>
    <source>
        <strain evidence="4">CkLH20</strain>
    </source>
</reference>
<evidence type="ECO:0000256" key="2">
    <source>
        <dbReference type="SAM" id="MobiDB-lite"/>
    </source>
</evidence>